<organism evidence="9 10">
    <name type="scientific">Paenibacillus thailandensis</name>
    <dbReference type="NCBI Taxonomy" id="393250"/>
    <lineage>
        <taxon>Bacteria</taxon>
        <taxon>Bacillati</taxon>
        <taxon>Bacillota</taxon>
        <taxon>Bacilli</taxon>
        <taxon>Bacillales</taxon>
        <taxon>Paenibacillaceae</taxon>
        <taxon>Paenibacillus</taxon>
    </lineage>
</organism>
<comment type="caution">
    <text evidence="9">The sequence shown here is derived from an EMBL/GenBank/DDBJ whole genome shotgun (WGS) entry which is preliminary data.</text>
</comment>
<evidence type="ECO:0000256" key="6">
    <source>
        <dbReference type="ARBA" id="ARBA00023136"/>
    </source>
</evidence>
<reference evidence="10" key="1">
    <citation type="journal article" date="2019" name="Int. J. Syst. Evol. Microbiol.">
        <title>The Global Catalogue of Microorganisms (GCM) 10K type strain sequencing project: providing services to taxonomists for standard genome sequencing and annotation.</title>
        <authorList>
            <consortium name="The Broad Institute Genomics Platform"/>
            <consortium name="The Broad Institute Genome Sequencing Center for Infectious Disease"/>
            <person name="Wu L."/>
            <person name="Ma J."/>
        </authorList>
    </citation>
    <scope>NUCLEOTIDE SEQUENCE [LARGE SCALE GENOMIC DNA]</scope>
    <source>
        <strain evidence="10">TISTR 1827</strain>
    </source>
</reference>
<dbReference type="InterPro" id="IPR020846">
    <property type="entry name" value="MFS_dom"/>
</dbReference>
<proteinExistence type="predicted"/>
<keyword evidence="10" id="KW-1185">Reference proteome</keyword>
<keyword evidence="4 7" id="KW-0812">Transmembrane</keyword>
<keyword evidence="2" id="KW-0813">Transport</keyword>
<sequence length="399" mass="41204">MKTVAITEARRNKSAFALWLLTIAVFAVGTAELLPMGLLLPIAEDTGVSVPAAGLLVTAYALGVVIGGPVLSALTGTMPRKPLLVGFLMLFILGSALCGFAVSYGMLLAGRIVSALAQGVLFGIIVVMAKDMAEPGKEGRNIAMVASGLTVAVVVGSPLGTMLGELFGWRAPFLSLAVLALALLVFIGRLPDQARSESVPLSRQLRSLTTPQFGLALLMTVFGTGGTFTVFTYIAPILERNGGFSGTMTSAILLVFGAGSVVGNLLGGWLADRRLQAALLGGMVLLAVSMPVFTWASRDEATAFAAAFVWGIAAYCLMTPLNMRVLGQAGGAQELASTLNISAFNLGNALGSFAGSAVIDAGLGLNALPWTASLITLTGIAVALWSAWLERRVKSVSRA</sequence>
<protein>
    <submittedName>
        <fullName evidence="9">MFS transporter</fullName>
    </submittedName>
</protein>
<feature type="transmembrane region" description="Helical" evidence="7">
    <location>
        <begin position="247"/>
        <end position="270"/>
    </location>
</feature>
<dbReference type="PANTHER" id="PTHR43124">
    <property type="entry name" value="PURINE EFFLUX PUMP PBUE"/>
    <property type="match status" value="1"/>
</dbReference>
<feature type="transmembrane region" description="Helical" evidence="7">
    <location>
        <begin position="213"/>
        <end position="235"/>
    </location>
</feature>
<feature type="transmembrane region" description="Helical" evidence="7">
    <location>
        <begin position="302"/>
        <end position="323"/>
    </location>
</feature>
<dbReference type="SUPFAM" id="SSF103473">
    <property type="entry name" value="MFS general substrate transporter"/>
    <property type="match status" value="1"/>
</dbReference>
<dbReference type="RefSeq" id="WP_379270477.1">
    <property type="nucleotide sequence ID" value="NZ_JBHUGT010000015.1"/>
</dbReference>
<dbReference type="Proteomes" id="UP001597493">
    <property type="component" value="Unassembled WGS sequence"/>
</dbReference>
<evidence type="ECO:0000256" key="2">
    <source>
        <dbReference type="ARBA" id="ARBA00022448"/>
    </source>
</evidence>
<gene>
    <name evidence="9" type="ORF">ACFSW5_05875</name>
</gene>
<evidence type="ECO:0000256" key="3">
    <source>
        <dbReference type="ARBA" id="ARBA00022475"/>
    </source>
</evidence>
<keyword evidence="3" id="KW-1003">Cell membrane</keyword>
<dbReference type="Pfam" id="PF07690">
    <property type="entry name" value="MFS_1"/>
    <property type="match status" value="1"/>
</dbReference>
<evidence type="ECO:0000313" key="9">
    <source>
        <dbReference type="EMBL" id="MFD2659795.1"/>
    </source>
</evidence>
<feature type="transmembrane region" description="Helical" evidence="7">
    <location>
        <begin position="108"/>
        <end position="129"/>
    </location>
</feature>
<feature type="transmembrane region" description="Helical" evidence="7">
    <location>
        <begin position="83"/>
        <end position="102"/>
    </location>
</feature>
<dbReference type="InterPro" id="IPR036259">
    <property type="entry name" value="MFS_trans_sf"/>
</dbReference>
<evidence type="ECO:0000313" key="10">
    <source>
        <dbReference type="Proteomes" id="UP001597493"/>
    </source>
</evidence>
<evidence type="ECO:0000256" key="4">
    <source>
        <dbReference type="ARBA" id="ARBA00022692"/>
    </source>
</evidence>
<dbReference type="InterPro" id="IPR050189">
    <property type="entry name" value="MFS_Efflux_Transporters"/>
</dbReference>
<feature type="transmembrane region" description="Helical" evidence="7">
    <location>
        <begin position="171"/>
        <end position="192"/>
    </location>
</feature>
<comment type="subcellular location">
    <subcellularLocation>
        <location evidence="1">Cell membrane</location>
        <topology evidence="1">Multi-pass membrane protein</topology>
    </subcellularLocation>
</comment>
<feature type="transmembrane region" description="Helical" evidence="7">
    <location>
        <begin position="141"/>
        <end position="159"/>
    </location>
</feature>
<dbReference type="Gene3D" id="1.20.1250.20">
    <property type="entry name" value="MFS general substrate transporter like domains"/>
    <property type="match status" value="2"/>
</dbReference>
<feature type="transmembrane region" description="Helical" evidence="7">
    <location>
        <begin position="47"/>
        <end position="71"/>
    </location>
</feature>
<feature type="transmembrane region" description="Helical" evidence="7">
    <location>
        <begin position="335"/>
        <end position="355"/>
    </location>
</feature>
<feature type="transmembrane region" description="Helical" evidence="7">
    <location>
        <begin position="367"/>
        <end position="389"/>
    </location>
</feature>
<evidence type="ECO:0000256" key="5">
    <source>
        <dbReference type="ARBA" id="ARBA00022989"/>
    </source>
</evidence>
<keyword evidence="6 7" id="KW-0472">Membrane</keyword>
<dbReference type="InterPro" id="IPR011701">
    <property type="entry name" value="MFS"/>
</dbReference>
<dbReference type="PANTHER" id="PTHR43124:SF8">
    <property type="entry name" value="INNER MEMBRANE TRANSPORT PROTEIN YDHP"/>
    <property type="match status" value="1"/>
</dbReference>
<dbReference type="PROSITE" id="PS50850">
    <property type="entry name" value="MFS"/>
    <property type="match status" value="1"/>
</dbReference>
<dbReference type="CDD" id="cd17324">
    <property type="entry name" value="MFS_NepI_like"/>
    <property type="match status" value="1"/>
</dbReference>
<dbReference type="EMBL" id="JBHUMY010000006">
    <property type="protein sequence ID" value="MFD2659795.1"/>
    <property type="molecule type" value="Genomic_DNA"/>
</dbReference>
<evidence type="ECO:0000256" key="7">
    <source>
        <dbReference type="SAM" id="Phobius"/>
    </source>
</evidence>
<feature type="transmembrane region" description="Helical" evidence="7">
    <location>
        <begin position="277"/>
        <end position="296"/>
    </location>
</feature>
<evidence type="ECO:0000256" key="1">
    <source>
        <dbReference type="ARBA" id="ARBA00004651"/>
    </source>
</evidence>
<feature type="domain" description="Major facilitator superfamily (MFS) profile" evidence="8">
    <location>
        <begin position="17"/>
        <end position="394"/>
    </location>
</feature>
<accession>A0ABW5QUM4</accession>
<evidence type="ECO:0000259" key="8">
    <source>
        <dbReference type="PROSITE" id="PS50850"/>
    </source>
</evidence>
<keyword evidence="5 7" id="KW-1133">Transmembrane helix</keyword>
<name>A0ABW5QUM4_9BACL</name>